<dbReference type="SFLD" id="SFLDG01150">
    <property type="entry name" value="Main.1:_Beta-like"/>
    <property type="match status" value="1"/>
</dbReference>
<evidence type="ECO:0000259" key="2">
    <source>
        <dbReference type="PROSITE" id="PS50404"/>
    </source>
</evidence>
<dbReference type="Gene3D" id="3.40.30.10">
    <property type="entry name" value="Glutaredoxin"/>
    <property type="match status" value="1"/>
</dbReference>
<dbReference type="SFLD" id="SFLDS00019">
    <property type="entry name" value="Glutathione_Transferase_(cytos"/>
    <property type="match status" value="1"/>
</dbReference>
<evidence type="ECO:0000313" key="5">
    <source>
        <dbReference type="Proteomes" id="UP000613113"/>
    </source>
</evidence>
<dbReference type="CDD" id="cd03207">
    <property type="entry name" value="GST_C_8"/>
    <property type="match status" value="1"/>
</dbReference>
<dbReference type="Gene3D" id="1.20.1050.10">
    <property type="match status" value="1"/>
</dbReference>
<sequence length="213" mass="23883">MRTLNMPLVLFYAPQSRSLAVRVLLEELNADYQVHYLDLKKSDQLQAAYLAVNPYGKVPAVLHGDTLVSEQVALFIYLADLFPAAGLAPAMDDPRRGSYLRWITQYGSCFEPAIMDAFLKRETGPASTTPWRDLETQLKVLIAQLEKTPYLLGDKISAADILWGIALHWLMAFKIVPELPVLRAYVESVWRLPGVARVEQADAIWQASQVANP</sequence>
<dbReference type="PROSITE" id="PS50404">
    <property type="entry name" value="GST_NTER"/>
    <property type="match status" value="1"/>
</dbReference>
<proteinExistence type="inferred from homology"/>
<dbReference type="InterPro" id="IPR004045">
    <property type="entry name" value="Glutathione_S-Trfase_N"/>
</dbReference>
<dbReference type="Pfam" id="PF02798">
    <property type="entry name" value="GST_N"/>
    <property type="match status" value="1"/>
</dbReference>
<reference evidence="4 5" key="1">
    <citation type="submission" date="2020-08" db="EMBL/GenBank/DDBJ databases">
        <title>Novel species isolated from subtropical streams in China.</title>
        <authorList>
            <person name="Lu H."/>
        </authorList>
    </citation>
    <scope>NUCLEOTIDE SEQUENCE [LARGE SCALE GENOMIC DNA]</scope>
    <source>
        <strain evidence="4 5">FT31W</strain>
    </source>
</reference>
<dbReference type="CDD" id="cd03046">
    <property type="entry name" value="GST_N_GTT1_like"/>
    <property type="match status" value="1"/>
</dbReference>
<dbReference type="PANTHER" id="PTHR44051">
    <property type="entry name" value="GLUTATHIONE S-TRANSFERASE-RELATED"/>
    <property type="match status" value="1"/>
</dbReference>
<dbReference type="InterPro" id="IPR036282">
    <property type="entry name" value="Glutathione-S-Trfase_C_sf"/>
</dbReference>
<dbReference type="Pfam" id="PF00043">
    <property type="entry name" value="GST_C"/>
    <property type="match status" value="1"/>
</dbReference>
<comment type="caution">
    <text evidence="4">The sequence shown here is derived from an EMBL/GenBank/DDBJ whole genome shotgun (WGS) entry which is preliminary data.</text>
</comment>
<dbReference type="InterPro" id="IPR036249">
    <property type="entry name" value="Thioredoxin-like_sf"/>
</dbReference>
<dbReference type="RefSeq" id="WP_186862990.1">
    <property type="nucleotide sequence ID" value="NZ_JACOGC010000003.1"/>
</dbReference>
<dbReference type="InterPro" id="IPR004046">
    <property type="entry name" value="GST_C"/>
</dbReference>
<dbReference type="EMBL" id="JACOGC010000003">
    <property type="protein sequence ID" value="MBC3885423.1"/>
    <property type="molecule type" value="Genomic_DNA"/>
</dbReference>
<dbReference type="SFLD" id="SFLDG00358">
    <property type="entry name" value="Main_(cytGST)"/>
    <property type="match status" value="1"/>
</dbReference>
<protein>
    <submittedName>
        <fullName evidence="4">Glutathione S-transferase family protein</fullName>
    </submittedName>
</protein>
<dbReference type="InterPro" id="IPR010987">
    <property type="entry name" value="Glutathione-S-Trfase_C-like"/>
</dbReference>
<organism evidence="4 5">
    <name type="scientific">Undibacterium griseum</name>
    <dbReference type="NCBI Taxonomy" id="2762295"/>
    <lineage>
        <taxon>Bacteria</taxon>
        <taxon>Pseudomonadati</taxon>
        <taxon>Pseudomonadota</taxon>
        <taxon>Betaproteobacteria</taxon>
        <taxon>Burkholderiales</taxon>
        <taxon>Oxalobacteraceae</taxon>
        <taxon>Undibacterium</taxon>
    </lineage>
</organism>
<dbReference type="PROSITE" id="PS50405">
    <property type="entry name" value="GST_CTER"/>
    <property type="match status" value="1"/>
</dbReference>
<comment type="similarity">
    <text evidence="1">Belongs to the GST superfamily.</text>
</comment>
<accession>A0ABR6YNE8</accession>
<dbReference type="Proteomes" id="UP000613113">
    <property type="component" value="Unassembled WGS sequence"/>
</dbReference>
<dbReference type="SUPFAM" id="SSF52833">
    <property type="entry name" value="Thioredoxin-like"/>
    <property type="match status" value="1"/>
</dbReference>
<evidence type="ECO:0000313" key="4">
    <source>
        <dbReference type="EMBL" id="MBC3885423.1"/>
    </source>
</evidence>
<evidence type="ECO:0000259" key="3">
    <source>
        <dbReference type="PROSITE" id="PS50405"/>
    </source>
</evidence>
<dbReference type="SUPFAM" id="SSF47616">
    <property type="entry name" value="GST C-terminal domain-like"/>
    <property type="match status" value="1"/>
</dbReference>
<evidence type="ECO:0000256" key="1">
    <source>
        <dbReference type="RuleBase" id="RU003494"/>
    </source>
</evidence>
<gene>
    <name evidence="4" type="ORF">H8K27_09815</name>
</gene>
<keyword evidence="5" id="KW-1185">Reference proteome</keyword>
<dbReference type="PANTHER" id="PTHR44051:SF21">
    <property type="entry name" value="GLUTATHIONE S-TRANSFERASE FAMILY PROTEIN"/>
    <property type="match status" value="1"/>
</dbReference>
<dbReference type="InterPro" id="IPR040079">
    <property type="entry name" value="Glutathione_S-Trfase"/>
</dbReference>
<name>A0ABR6YNE8_9BURK</name>
<feature type="domain" description="GST N-terminal" evidence="2">
    <location>
        <begin position="5"/>
        <end position="86"/>
    </location>
</feature>
<feature type="domain" description="GST C-terminal" evidence="3">
    <location>
        <begin position="92"/>
        <end position="213"/>
    </location>
</feature>